<dbReference type="EMBL" id="FMYG01000011">
    <property type="protein sequence ID" value="SDD03619.1"/>
    <property type="molecule type" value="Genomic_DNA"/>
</dbReference>
<feature type="region of interest" description="Disordered" evidence="1">
    <location>
        <begin position="510"/>
        <end position="548"/>
    </location>
</feature>
<evidence type="ECO:0000256" key="1">
    <source>
        <dbReference type="SAM" id="MobiDB-lite"/>
    </source>
</evidence>
<evidence type="ECO:0000259" key="2">
    <source>
        <dbReference type="Pfam" id="PF03432"/>
    </source>
</evidence>
<evidence type="ECO:0000313" key="3">
    <source>
        <dbReference type="EMBL" id="SDD03619.1"/>
    </source>
</evidence>
<organism evidence="3 4">
    <name type="scientific">Microbacterium enclense</name>
    <dbReference type="NCBI Taxonomy" id="993073"/>
    <lineage>
        <taxon>Bacteria</taxon>
        <taxon>Bacillati</taxon>
        <taxon>Actinomycetota</taxon>
        <taxon>Actinomycetes</taxon>
        <taxon>Micrococcales</taxon>
        <taxon>Microbacteriaceae</taxon>
        <taxon>Microbacterium</taxon>
    </lineage>
</organism>
<protein>
    <submittedName>
        <fullName evidence="3">Relaxase/Mobilisation nuclease domain-containing protein</fullName>
    </submittedName>
</protein>
<name>A0A1G6RG48_9MICO</name>
<proteinExistence type="predicted"/>
<dbReference type="AlphaFoldDB" id="A0A1G6RG48"/>
<accession>A0A1G6RG48</accession>
<dbReference type="OrthoDB" id="4382201at2"/>
<feature type="compositionally biased region" description="Low complexity" evidence="1">
    <location>
        <begin position="524"/>
        <end position="537"/>
    </location>
</feature>
<dbReference type="Pfam" id="PF03432">
    <property type="entry name" value="Relaxase"/>
    <property type="match status" value="1"/>
</dbReference>
<gene>
    <name evidence="3" type="ORF">SAMN05216418_0125</name>
</gene>
<feature type="domain" description="MobA/VirD2-like nuclease" evidence="2">
    <location>
        <begin position="86"/>
        <end position="188"/>
    </location>
</feature>
<dbReference type="Proteomes" id="UP000183203">
    <property type="component" value="Unassembled WGS sequence"/>
</dbReference>
<dbReference type="InterPro" id="IPR005094">
    <property type="entry name" value="Endonuclease_MobA/VirD2"/>
</dbReference>
<sequence length="548" mass="60408">MIAKVTRGARMSGLMTYLVGPGKSNEHTEQHLVAGDSAVMTMYGYDSLDKAAALEIAASLDAPRREFGVDVTRLVTRVDPDTGETLKERVDASVWHCSLSIAADEGQLSDETWGQIAQEFVDRMGFTEVSGKAACRWVAVRHGLSEHGNDHVHIAVSLVREDGTKASTHNDFHRAMKVVRELENEFKLRPLRAEREQDMPQRQESRAARESAQRRGAAEVDSTRLERTVRAAASASMDEGEFVRRMRREGVLIRPRFETGRNDVVTGYSVALRPEKGAQPVWHSGLRLARDLTLPELRKGWPDTPENATAAVEEWRATRKNPDRYVPVRPGREESEMNPEFFKMYAEDMTRLHEYIATLDPDDHAAWAHVARETSGAYAAWSRRLEPVPGPLARTSRTLARSAQLRPSQSRRRPVAMPSMVNTTALILAQASKGKNAAAEALLLRQLSQTTVSIFRAVQASGDARRASELAATVKNNLRTVRDGYAEQIADNGVAALTPEERAVKQRADIAAGRGGPLPAKLIPAAQPELAQPAPRATGAGDRDGTER</sequence>
<dbReference type="STRING" id="993073.AS029_16240"/>
<evidence type="ECO:0000313" key="4">
    <source>
        <dbReference type="Proteomes" id="UP000183203"/>
    </source>
</evidence>
<feature type="region of interest" description="Disordered" evidence="1">
    <location>
        <begin position="190"/>
        <end position="223"/>
    </location>
</feature>
<reference evidence="3 4" key="1">
    <citation type="submission" date="2016-09" db="EMBL/GenBank/DDBJ databases">
        <authorList>
            <person name="Capua I."/>
            <person name="De Benedictis P."/>
            <person name="Joannis T."/>
            <person name="Lombin L.H."/>
            <person name="Cattoli G."/>
        </authorList>
    </citation>
    <scope>NUCLEOTIDE SEQUENCE [LARGE SCALE GENOMIC DNA]</scope>
    <source>
        <strain evidence="3 4">NIO-1002</strain>
    </source>
</reference>